<dbReference type="EMBL" id="WHWC01000013">
    <property type="protein sequence ID" value="KAG8370609.1"/>
    <property type="molecule type" value="Genomic_DNA"/>
</dbReference>
<keyword evidence="1" id="KW-0479">Metal-binding</keyword>
<keyword evidence="5" id="KW-1133">Transmembrane helix</keyword>
<accession>A0AAV6WS04</accession>
<feature type="domain" description="RING-type" evidence="6">
    <location>
        <begin position="22"/>
        <end position="68"/>
    </location>
</feature>
<keyword evidence="5" id="KW-0472">Membrane</keyword>
<feature type="domain" description="RING-CH-type" evidence="7">
    <location>
        <begin position="14"/>
        <end position="75"/>
    </location>
</feature>
<dbReference type="PROSITE" id="PS50089">
    <property type="entry name" value="ZF_RING_2"/>
    <property type="match status" value="1"/>
</dbReference>
<dbReference type="GO" id="GO:0004842">
    <property type="term" value="F:ubiquitin-protein transferase activity"/>
    <property type="evidence" value="ECO:0007669"/>
    <property type="project" value="TreeGrafter"/>
</dbReference>
<protein>
    <recommendedName>
        <fullName evidence="10">RING-CH-type domain-containing protein</fullName>
    </recommendedName>
</protein>
<dbReference type="AlphaFoldDB" id="A0AAV6WS04"/>
<keyword evidence="5" id="KW-0812">Transmembrane</keyword>
<reference evidence="8" key="1">
    <citation type="submission" date="2019-10" db="EMBL/GenBank/DDBJ databases">
        <authorList>
            <person name="Zhang R."/>
            <person name="Pan Y."/>
            <person name="Wang J."/>
            <person name="Ma R."/>
            <person name="Yu S."/>
        </authorList>
    </citation>
    <scope>NUCLEOTIDE SEQUENCE</scope>
    <source>
        <strain evidence="8">LA-IB0</strain>
        <tissue evidence="8">Leaf</tissue>
    </source>
</reference>
<dbReference type="InterPro" id="IPR013083">
    <property type="entry name" value="Znf_RING/FYVE/PHD"/>
</dbReference>
<keyword evidence="9" id="KW-1185">Reference proteome</keyword>
<keyword evidence="2 4" id="KW-0863">Zinc-finger</keyword>
<dbReference type="GO" id="GO:0016567">
    <property type="term" value="P:protein ubiquitination"/>
    <property type="evidence" value="ECO:0007669"/>
    <property type="project" value="TreeGrafter"/>
</dbReference>
<dbReference type="FunFam" id="3.30.40.10:FF:000318">
    <property type="entry name" value="E3 ubiquitin-protein ligase MARCH4"/>
    <property type="match status" value="1"/>
</dbReference>
<proteinExistence type="predicted"/>
<evidence type="ECO:0000256" key="5">
    <source>
        <dbReference type="SAM" id="Phobius"/>
    </source>
</evidence>
<dbReference type="GO" id="GO:0008270">
    <property type="term" value="F:zinc ion binding"/>
    <property type="evidence" value="ECO:0007669"/>
    <property type="project" value="UniProtKB-KW"/>
</dbReference>
<dbReference type="PANTHER" id="PTHR23012:SF180">
    <property type="entry name" value="RING_FYVE_PHD ZINC FINGER SUPERFAMILY PROTEIN"/>
    <property type="match status" value="1"/>
</dbReference>
<keyword evidence="3" id="KW-0862">Zinc</keyword>
<evidence type="ECO:0000256" key="3">
    <source>
        <dbReference type="ARBA" id="ARBA00022833"/>
    </source>
</evidence>
<dbReference type="InterPro" id="IPR001841">
    <property type="entry name" value="Znf_RING"/>
</dbReference>
<dbReference type="SUPFAM" id="SSF57850">
    <property type="entry name" value="RING/U-box"/>
    <property type="match status" value="1"/>
</dbReference>
<sequence length="202" mass="22532">MSDIVLLIDGSTSCSAIYYTCCRICLEEEEEFESLEAPCACSGSVKFAHRDCIQRWCNEKGNTTCEICLQKFEPGYTFPFEVTTQLIDTAVTISKEVTKTTLLYRVDCLRSLGENPGEILQTDAADKNSFCCRLVALIFTALLLIRHLFAVLTGEAEGYPFSVLTVLIVKVSGILLPMYILLQIIATMHIKHQYQVIPAALK</sequence>
<comment type="caution">
    <text evidence="8">The sequence shown here is derived from an EMBL/GenBank/DDBJ whole genome shotgun (WGS) entry which is preliminary data.</text>
</comment>
<dbReference type="GO" id="GO:0016020">
    <property type="term" value="C:membrane"/>
    <property type="evidence" value="ECO:0007669"/>
    <property type="project" value="TreeGrafter"/>
</dbReference>
<dbReference type="Proteomes" id="UP000826271">
    <property type="component" value="Unassembled WGS sequence"/>
</dbReference>
<organism evidence="8 9">
    <name type="scientific">Buddleja alternifolia</name>
    <dbReference type="NCBI Taxonomy" id="168488"/>
    <lineage>
        <taxon>Eukaryota</taxon>
        <taxon>Viridiplantae</taxon>
        <taxon>Streptophyta</taxon>
        <taxon>Embryophyta</taxon>
        <taxon>Tracheophyta</taxon>
        <taxon>Spermatophyta</taxon>
        <taxon>Magnoliopsida</taxon>
        <taxon>eudicotyledons</taxon>
        <taxon>Gunneridae</taxon>
        <taxon>Pentapetalae</taxon>
        <taxon>asterids</taxon>
        <taxon>lamiids</taxon>
        <taxon>Lamiales</taxon>
        <taxon>Scrophulariaceae</taxon>
        <taxon>Buddlejeae</taxon>
        <taxon>Buddleja</taxon>
    </lineage>
</organism>
<evidence type="ECO:0000259" key="6">
    <source>
        <dbReference type="PROSITE" id="PS50089"/>
    </source>
</evidence>
<dbReference type="InterPro" id="IPR033275">
    <property type="entry name" value="MARCH-like"/>
</dbReference>
<feature type="transmembrane region" description="Helical" evidence="5">
    <location>
        <begin position="130"/>
        <end position="149"/>
    </location>
</feature>
<dbReference type="InterPro" id="IPR022143">
    <property type="entry name" value="DUF3675"/>
</dbReference>
<evidence type="ECO:0000256" key="1">
    <source>
        <dbReference type="ARBA" id="ARBA00022723"/>
    </source>
</evidence>
<dbReference type="Pfam" id="PF12428">
    <property type="entry name" value="DUF3675"/>
    <property type="match status" value="1"/>
</dbReference>
<name>A0AAV6WS04_9LAMI</name>
<dbReference type="CDD" id="cd16495">
    <property type="entry name" value="RING_CH-C4HC3_MARCH"/>
    <property type="match status" value="1"/>
</dbReference>
<dbReference type="PROSITE" id="PS51292">
    <property type="entry name" value="ZF_RING_CH"/>
    <property type="match status" value="1"/>
</dbReference>
<feature type="transmembrane region" description="Helical" evidence="5">
    <location>
        <begin position="161"/>
        <end position="182"/>
    </location>
</feature>
<dbReference type="Pfam" id="PF12906">
    <property type="entry name" value="RINGv"/>
    <property type="match status" value="1"/>
</dbReference>
<evidence type="ECO:0000256" key="2">
    <source>
        <dbReference type="ARBA" id="ARBA00022771"/>
    </source>
</evidence>
<evidence type="ECO:0000256" key="4">
    <source>
        <dbReference type="PROSITE-ProRule" id="PRU00175"/>
    </source>
</evidence>
<dbReference type="SMART" id="SM00744">
    <property type="entry name" value="RINGv"/>
    <property type="match status" value="1"/>
</dbReference>
<gene>
    <name evidence="8" type="ORF">BUALT_Bualt13G0001200</name>
</gene>
<dbReference type="Gene3D" id="3.30.40.10">
    <property type="entry name" value="Zinc/RING finger domain, C3HC4 (zinc finger)"/>
    <property type="match status" value="1"/>
</dbReference>
<evidence type="ECO:0000313" key="9">
    <source>
        <dbReference type="Proteomes" id="UP000826271"/>
    </source>
</evidence>
<dbReference type="InterPro" id="IPR011016">
    <property type="entry name" value="Znf_RING-CH"/>
</dbReference>
<dbReference type="PANTHER" id="PTHR23012">
    <property type="entry name" value="RING/FYVE/PHD ZINC FINGER DOMAIN-CONTAINING"/>
    <property type="match status" value="1"/>
</dbReference>
<evidence type="ECO:0000259" key="7">
    <source>
        <dbReference type="PROSITE" id="PS51292"/>
    </source>
</evidence>
<evidence type="ECO:0008006" key="10">
    <source>
        <dbReference type="Google" id="ProtNLM"/>
    </source>
</evidence>
<evidence type="ECO:0000313" key="8">
    <source>
        <dbReference type="EMBL" id="KAG8370609.1"/>
    </source>
</evidence>